<dbReference type="SUPFAM" id="SSF46785">
    <property type="entry name" value="Winged helix' DNA-binding domain"/>
    <property type="match status" value="1"/>
</dbReference>
<comment type="caution">
    <text evidence="6">The sequence shown here is derived from an EMBL/GenBank/DDBJ whole genome shotgun (WGS) entry which is preliminary data.</text>
</comment>
<name>A0A840SLT1_9RHOB</name>
<dbReference type="InterPro" id="IPR050950">
    <property type="entry name" value="HTH-type_LysR_regulators"/>
</dbReference>
<gene>
    <name evidence="6" type="ORF">HNP73_000242</name>
</gene>
<keyword evidence="3" id="KW-0238">DNA-binding</keyword>
<evidence type="ECO:0000256" key="3">
    <source>
        <dbReference type="ARBA" id="ARBA00023125"/>
    </source>
</evidence>
<dbReference type="Gene3D" id="3.40.190.10">
    <property type="entry name" value="Periplasmic binding protein-like II"/>
    <property type="match status" value="2"/>
</dbReference>
<dbReference type="PANTHER" id="PTHR30419:SF8">
    <property type="entry name" value="NITROGEN ASSIMILATION TRANSCRIPTIONAL ACTIVATOR-RELATED"/>
    <property type="match status" value="1"/>
</dbReference>
<dbReference type="PANTHER" id="PTHR30419">
    <property type="entry name" value="HTH-TYPE TRANSCRIPTIONAL REGULATOR YBHD"/>
    <property type="match status" value="1"/>
</dbReference>
<sequence>MSKTLRELEERVGTALFERAGRRLRLTAAGRIFQKHAGLSLTELDRGVRAIRGPVAGGIVSAGVLPTVATRVLPRAAIAFAQAMPEICLRASTGPNHYLLSQLREGRLDLVVGRLAPPAEMAGLVFEQLYAEEVVAAVRAGHPALASPGADPADWPLILPPPRAIIRPVVEQYFLARGRELPRPQVETISLAVGRGLILASDAVWFISRGVLAEEIASGAIVALDLGGLPLAGPVGLTLRSGQTVPDALEVLMQTIRDAAQVERG</sequence>
<dbReference type="Pfam" id="PF03466">
    <property type="entry name" value="LysR_substrate"/>
    <property type="match status" value="1"/>
</dbReference>
<dbReference type="EMBL" id="JACHFM010000001">
    <property type="protein sequence ID" value="MBB5220321.1"/>
    <property type="molecule type" value="Genomic_DNA"/>
</dbReference>
<dbReference type="InterPro" id="IPR036388">
    <property type="entry name" value="WH-like_DNA-bd_sf"/>
</dbReference>
<dbReference type="AlphaFoldDB" id="A0A840SLT1"/>
<comment type="similarity">
    <text evidence="1">Belongs to the LysR transcriptional regulatory family.</text>
</comment>
<dbReference type="PROSITE" id="PS50931">
    <property type="entry name" value="HTH_LYSR"/>
    <property type="match status" value="1"/>
</dbReference>
<dbReference type="InterPro" id="IPR036390">
    <property type="entry name" value="WH_DNA-bd_sf"/>
</dbReference>
<evidence type="ECO:0000313" key="6">
    <source>
        <dbReference type="EMBL" id="MBB5220321.1"/>
    </source>
</evidence>
<dbReference type="InterPro" id="IPR000847">
    <property type="entry name" value="LysR_HTH_N"/>
</dbReference>
<evidence type="ECO:0000256" key="1">
    <source>
        <dbReference type="ARBA" id="ARBA00009437"/>
    </source>
</evidence>
<reference evidence="6 7" key="1">
    <citation type="submission" date="2020-08" db="EMBL/GenBank/DDBJ databases">
        <title>Genomic Encyclopedia of Type Strains, Phase IV (KMG-IV): sequencing the most valuable type-strain genomes for metagenomic binning, comparative biology and taxonomic classification.</title>
        <authorList>
            <person name="Goeker M."/>
        </authorList>
    </citation>
    <scope>NUCLEOTIDE SEQUENCE [LARGE SCALE GENOMIC DNA]</scope>
    <source>
        <strain evidence="6 7">DSM 101730</strain>
    </source>
</reference>
<evidence type="ECO:0000256" key="4">
    <source>
        <dbReference type="ARBA" id="ARBA00023163"/>
    </source>
</evidence>
<evidence type="ECO:0000313" key="7">
    <source>
        <dbReference type="Proteomes" id="UP000549457"/>
    </source>
</evidence>
<proteinExistence type="inferred from homology"/>
<accession>A0A840SLT1</accession>
<dbReference type="Pfam" id="PF00126">
    <property type="entry name" value="HTH_1"/>
    <property type="match status" value="1"/>
</dbReference>
<protein>
    <submittedName>
        <fullName evidence="6">LysR family pca operon transcriptional activator</fullName>
    </submittedName>
</protein>
<dbReference type="Proteomes" id="UP000549457">
    <property type="component" value="Unassembled WGS sequence"/>
</dbReference>
<keyword evidence="4" id="KW-0804">Transcription</keyword>
<dbReference type="InterPro" id="IPR005119">
    <property type="entry name" value="LysR_subst-bd"/>
</dbReference>
<dbReference type="SUPFAM" id="SSF53850">
    <property type="entry name" value="Periplasmic binding protein-like II"/>
    <property type="match status" value="1"/>
</dbReference>
<evidence type="ECO:0000259" key="5">
    <source>
        <dbReference type="PROSITE" id="PS50931"/>
    </source>
</evidence>
<dbReference type="GO" id="GO:0003677">
    <property type="term" value="F:DNA binding"/>
    <property type="evidence" value="ECO:0007669"/>
    <property type="project" value="UniProtKB-KW"/>
</dbReference>
<dbReference type="GO" id="GO:0005829">
    <property type="term" value="C:cytosol"/>
    <property type="evidence" value="ECO:0007669"/>
    <property type="project" value="TreeGrafter"/>
</dbReference>
<feature type="domain" description="HTH lysR-type" evidence="5">
    <location>
        <begin position="1"/>
        <end position="27"/>
    </location>
</feature>
<evidence type="ECO:0000256" key="2">
    <source>
        <dbReference type="ARBA" id="ARBA00023015"/>
    </source>
</evidence>
<dbReference type="GO" id="GO:0003700">
    <property type="term" value="F:DNA-binding transcription factor activity"/>
    <property type="evidence" value="ECO:0007669"/>
    <property type="project" value="InterPro"/>
</dbReference>
<keyword evidence="2" id="KW-0805">Transcription regulation</keyword>
<keyword evidence="7" id="KW-1185">Reference proteome</keyword>
<dbReference type="Gene3D" id="1.10.10.10">
    <property type="entry name" value="Winged helix-like DNA-binding domain superfamily/Winged helix DNA-binding domain"/>
    <property type="match status" value="1"/>
</dbReference>
<organism evidence="6 7">
    <name type="scientific">Amaricoccus macauensis</name>
    <dbReference type="NCBI Taxonomy" id="57001"/>
    <lineage>
        <taxon>Bacteria</taxon>
        <taxon>Pseudomonadati</taxon>
        <taxon>Pseudomonadota</taxon>
        <taxon>Alphaproteobacteria</taxon>
        <taxon>Rhodobacterales</taxon>
        <taxon>Paracoccaceae</taxon>
        <taxon>Amaricoccus</taxon>
    </lineage>
</organism>